<gene>
    <name evidence="1" type="ORF">BDY19DRAFT_902515</name>
</gene>
<protein>
    <submittedName>
        <fullName evidence="1">Uncharacterized protein</fullName>
    </submittedName>
</protein>
<name>A0ACB8UHL8_9APHY</name>
<proteinExistence type="predicted"/>
<evidence type="ECO:0000313" key="1">
    <source>
        <dbReference type="EMBL" id="KAI0093781.1"/>
    </source>
</evidence>
<evidence type="ECO:0000313" key="2">
    <source>
        <dbReference type="Proteomes" id="UP001055072"/>
    </source>
</evidence>
<keyword evidence="2" id="KW-1185">Reference proteome</keyword>
<organism evidence="1 2">
    <name type="scientific">Irpex rosettiformis</name>
    <dbReference type="NCBI Taxonomy" id="378272"/>
    <lineage>
        <taxon>Eukaryota</taxon>
        <taxon>Fungi</taxon>
        <taxon>Dikarya</taxon>
        <taxon>Basidiomycota</taxon>
        <taxon>Agaricomycotina</taxon>
        <taxon>Agaricomycetes</taxon>
        <taxon>Polyporales</taxon>
        <taxon>Irpicaceae</taxon>
        <taxon>Irpex</taxon>
    </lineage>
</organism>
<reference evidence="1" key="1">
    <citation type="journal article" date="2021" name="Environ. Microbiol.">
        <title>Gene family expansions and transcriptome signatures uncover fungal adaptations to wood decay.</title>
        <authorList>
            <person name="Hage H."/>
            <person name="Miyauchi S."/>
            <person name="Viragh M."/>
            <person name="Drula E."/>
            <person name="Min B."/>
            <person name="Chaduli D."/>
            <person name="Navarro D."/>
            <person name="Favel A."/>
            <person name="Norest M."/>
            <person name="Lesage-Meessen L."/>
            <person name="Balint B."/>
            <person name="Merenyi Z."/>
            <person name="de Eugenio L."/>
            <person name="Morin E."/>
            <person name="Martinez A.T."/>
            <person name="Baldrian P."/>
            <person name="Stursova M."/>
            <person name="Martinez M.J."/>
            <person name="Novotny C."/>
            <person name="Magnuson J.K."/>
            <person name="Spatafora J.W."/>
            <person name="Maurice S."/>
            <person name="Pangilinan J."/>
            <person name="Andreopoulos W."/>
            <person name="LaButti K."/>
            <person name="Hundley H."/>
            <person name="Na H."/>
            <person name="Kuo A."/>
            <person name="Barry K."/>
            <person name="Lipzen A."/>
            <person name="Henrissat B."/>
            <person name="Riley R."/>
            <person name="Ahrendt S."/>
            <person name="Nagy L.G."/>
            <person name="Grigoriev I.V."/>
            <person name="Martin F."/>
            <person name="Rosso M.N."/>
        </authorList>
    </citation>
    <scope>NUCLEOTIDE SEQUENCE</scope>
    <source>
        <strain evidence="1">CBS 384.51</strain>
    </source>
</reference>
<sequence length="245" mass="27120">MIVTNNGVLPGTLVLSQRGGDFKPVGRNASDTRGIEDHVRVGTKAEGKSGGFALWRNVNEETTLLHSQVDETRQLNELGEFNPNLVTHPSPTQHLGDVLPLSLVDAIVRLPANQWESGGRDVVEIELMVRNIQCSSPGQQVAHHTQCTYKLNTFTRSGPVESHPVSWEESCMTLSLLTAKHQIRGHIPPAPSALSTSLTCLISEERQREGFIYPSSGSQKQLQHSSTATRKDRRYLENEEEVPER</sequence>
<comment type="caution">
    <text evidence="1">The sequence shown here is derived from an EMBL/GenBank/DDBJ whole genome shotgun (WGS) entry which is preliminary data.</text>
</comment>
<accession>A0ACB8UHL8</accession>
<dbReference type="Proteomes" id="UP001055072">
    <property type="component" value="Unassembled WGS sequence"/>
</dbReference>
<dbReference type="EMBL" id="MU274901">
    <property type="protein sequence ID" value="KAI0093781.1"/>
    <property type="molecule type" value="Genomic_DNA"/>
</dbReference>